<name>A0ABU4ZHB9_9HYPH</name>
<evidence type="ECO:0000313" key="2">
    <source>
        <dbReference type="EMBL" id="MDX8524768.1"/>
    </source>
</evidence>
<feature type="transmembrane region" description="Helical" evidence="1">
    <location>
        <begin position="59"/>
        <end position="77"/>
    </location>
</feature>
<dbReference type="Proteomes" id="UP001276840">
    <property type="component" value="Unassembled WGS sequence"/>
</dbReference>
<dbReference type="EMBL" id="JAVIJF010000006">
    <property type="protein sequence ID" value="MDX8524768.1"/>
    <property type="molecule type" value="Genomic_DNA"/>
</dbReference>
<sequence>MDAKQAGLKRLAPILTRADPVSISAWMLSVIPFLVVPPALAILLVVFAGKPDQEQRRRLYAVAAINICLSLYLWSWVGDHFIAIRESIADWLWSVGSPNTSPGAIRI</sequence>
<gene>
    <name evidence="2" type="ORF">RFM68_09625</name>
</gene>
<organism evidence="2 3">
    <name type="scientific">Mesorhizobium montanum</name>
    <dbReference type="NCBI Taxonomy" id="3072323"/>
    <lineage>
        <taxon>Bacteria</taxon>
        <taxon>Pseudomonadati</taxon>
        <taxon>Pseudomonadota</taxon>
        <taxon>Alphaproteobacteria</taxon>
        <taxon>Hyphomicrobiales</taxon>
        <taxon>Phyllobacteriaceae</taxon>
        <taxon>Mesorhizobium</taxon>
    </lineage>
</organism>
<proteinExistence type="predicted"/>
<keyword evidence="1" id="KW-0812">Transmembrane</keyword>
<keyword evidence="1" id="KW-1133">Transmembrane helix</keyword>
<dbReference type="RefSeq" id="WP_320232507.1">
    <property type="nucleotide sequence ID" value="NZ_JAVIJF010000006.1"/>
</dbReference>
<keyword evidence="3" id="KW-1185">Reference proteome</keyword>
<reference evidence="2 3" key="1">
    <citation type="submission" date="2023-08" db="EMBL/GenBank/DDBJ databases">
        <title>Implementing the SeqCode for naming new Mesorhizobium species isolated from Vachellia karroo root nodules.</title>
        <authorList>
            <person name="Van Lill M."/>
        </authorList>
    </citation>
    <scope>NUCLEOTIDE SEQUENCE [LARGE SCALE GENOMIC DNA]</scope>
    <source>
        <strain evidence="2 3">MSK 1335</strain>
    </source>
</reference>
<comment type="caution">
    <text evidence="2">The sequence shown here is derived from an EMBL/GenBank/DDBJ whole genome shotgun (WGS) entry which is preliminary data.</text>
</comment>
<evidence type="ECO:0000313" key="3">
    <source>
        <dbReference type="Proteomes" id="UP001276840"/>
    </source>
</evidence>
<keyword evidence="1" id="KW-0472">Membrane</keyword>
<evidence type="ECO:0000256" key="1">
    <source>
        <dbReference type="SAM" id="Phobius"/>
    </source>
</evidence>
<feature type="transmembrane region" description="Helical" evidence="1">
    <location>
        <begin position="23"/>
        <end position="47"/>
    </location>
</feature>
<protein>
    <submittedName>
        <fullName evidence="2">Uncharacterized protein</fullName>
    </submittedName>
</protein>
<accession>A0ABU4ZHB9</accession>